<accession>A0ACC2KJI4</accession>
<gene>
    <name evidence="1" type="ORF">MRB53_029715</name>
</gene>
<organism evidence="1 2">
    <name type="scientific">Persea americana</name>
    <name type="common">Avocado</name>
    <dbReference type="NCBI Taxonomy" id="3435"/>
    <lineage>
        <taxon>Eukaryota</taxon>
        <taxon>Viridiplantae</taxon>
        <taxon>Streptophyta</taxon>
        <taxon>Embryophyta</taxon>
        <taxon>Tracheophyta</taxon>
        <taxon>Spermatophyta</taxon>
        <taxon>Magnoliopsida</taxon>
        <taxon>Magnoliidae</taxon>
        <taxon>Laurales</taxon>
        <taxon>Lauraceae</taxon>
        <taxon>Persea</taxon>
    </lineage>
</organism>
<keyword evidence="2" id="KW-1185">Reference proteome</keyword>
<name>A0ACC2KJI4_PERAE</name>
<comment type="caution">
    <text evidence="1">The sequence shown here is derived from an EMBL/GenBank/DDBJ whole genome shotgun (WGS) entry which is preliminary data.</text>
</comment>
<evidence type="ECO:0000313" key="1">
    <source>
        <dbReference type="EMBL" id="KAJ8621186.1"/>
    </source>
</evidence>
<evidence type="ECO:0000313" key="2">
    <source>
        <dbReference type="Proteomes" id="UP001234297"/>
    </source>
</evidence>
<protein>
    <submittedName>
        <fullName evidence="1">Uncharacterized protein</fullName>
    </submittedName>
</protein>
<dbReference type="Proteomes" id="UP001234297">
    <property type="component" value="Chromosome 9"/>
</dbReference>
<sequence length="212" mass="25147">MEICRAIRFFETGRPARCPPRPGRAVWSSWSRRPGPYVAGGDPRPERLRQRKLRKHQGATDVRTGQIIQWKNSNKGPLRVGKPAHELNKDEVEKFKAAVQEMKKLDKDDPWHFDQQSKIHCAYCNGAYKQVGFDVPPQVHFSWLFLPWHRWYLYFFERILGKLINEDSFALPFWNYDREEGMYMPSIYVEDPSPLYNPRRNPLHLKSLLDYT</sequence>
<proteinExistence type="predicted"/>
<reference evidence="1 2" key="1">
    <citation type="journal article" date="2022" name="Hortic Res">
        <title>A haplotype resolved chromosomal level avocado genome allows analysis of novel avocado genes.</title>
        <authorList>
            <person name="Nath O."/>
            <person name="Fletcher S.J."/>
            <person name="Hayward A."/>
            <person name="Shaw L.M."/>
            <person name="Masouleh A.K."/>
            <person name="Furtado A."/>
            <person name="Henry R.J."/>
            <person name="Mitter N."/>
        </authorList>
    </citation>
    <scope>NUCLEOTIDE SEQUENCE [LARGE SCALE GENOMIC DNA]</scope>
    <source>
        <strain evidence="2">cv. Hass</strain>
    </source>
</reference>
<dbReference type="EMBL" id="CM056817">
    <property type="protein sequence ID" value="KAJ8621186.1"/>
    <property type="molecule type" value="Genomic_DNA"/>
</dbReference>